<evidence type="ECO:0000256" key="1">
    <source>
        <dbReference type="SAM" id="Phobius"/>
    </source>
</evidence>
<sequence length="98" mass="10645">MKAPKVFFSMIGALVIFALITYYLTGSIGSTALKTVLCAVLIQVGYFCAMLYLVYRESQARKAKGRVMAAGVVREDGVRESKAVTSLQDGSHGVLRNH</sequence>
<dbReference type="InterPro" id="IPR024239">
    <property type="entry name" value="SyrA"/>
</dbReference>
<keyword evidence="1" id="KW-0472">Membrane</keyword>
<dbReference type="Proteomes" id="UP001235269">
    <property type="component" value="Unassembled WGS sequence"/>
</dbReference>
<feature type="transmembrane region" description="Helical" evidence="1">
    <location>
        <begin position="7"/>
        <end position="25"/>
    </location>
</feature>
<dbReference type="Pfam" id="PF11089">
    <property type="entry name" value="SyrA"/>
    <property type="match status" value="1"/>
</dbReference>
<reference evidence="2 3" key="1">
    <citation type="submission" date="2023-07" db="EMBL/GenBank/DDBJ databases">
        <title>Genomic Encyclopedia of Type Strains, Phase IV (KMG-IV): sequencing the most valuable type-strain genomes for metagenomic binning, comparative biology and taxonomic classification.</title>
        <authorList>
            <person name="Goeker M."/>
        </authorList>
    </citation>
    <scope>NUCLEOTIDE SEQUENCE [LARGE SCALE GENOMIC DNA]</scope>
    <source>
        <strain evidence="2 3">DSM 100301</strain>
    </source>
</reference>
<keyword evidence="3" id="KW-1185">Reference proteome</keyword>
<organism evidence="2 3">
    <name type="scientific">Rhizobium paknamense</name>
    <dbReference type="NCBI Taxonomy" id="1206817"/>
    <lineage>
        <taxon>Bacteria</taxon>
        <taxon>Pseudomonadati</taxon>
        <taxon>Pseudomonadota</taxon>
        <taxon>Alphaproteobacteria</taxon>
        <taxon>Hyphomicrobiales</taxon>
        <taxon>Rhizobiaceae</taxon>
        <taxon>Rhizobium/Agrobacterium group</taxon>
        <taxon>Rhizobium</taxon>
    </lineage>
</organism>
<proteinExistence type="predicted"/>
<dbReference type="EMBL" id="JAUSWH010000031">
    <property type="protein sequence ID" value="MDQ0458382.1"/>
    <property type="molecule type" value="Genomic_DNA"/>
</dbReference>
<evidence type="ECO:0000313" key="2">
    <source>
        <dbReference type="EMBL" id="MDQ0458382.1"/>
    </source>
</evidence>
<feature type="transmembrane region" description="Helical" evidence="1">
    <location>
        <begin position="31"/>
        <end position="55"/>
    </location>
</feature>
<name>A0ABU0IJG8_9HYPH</name>
<accession>A0ABU0IJG8</accession>
<keyword evidence="1" id="KW-1133">Transmembrane helix</keyword>
<keyword evidence="1" id="KW-0812">Transmembrane</keyword>
<dbReference type="RefSeq" id="WP_307160459.1">
    <property type="nucleotide sequence ID" value="NZ_JAUSWH010000031.1"/>
</dbReference>
<protein>
    <submittedName>
        <fullName evidence="2">Exopolysaccharide production repressor protein</fullName>
    </submittedName>
</protein>
<gene>
    <name evidence="2" type="ORF">QO005_004744</name>
</gene>
<evidence type="ECO:0000313" key="3">
    <source>
        <dbReference type="Proteomes" id="UP001235269"/>
    </source>
</evidence>
<comment type="caution">
    <text evidence="2">The sequence shown here is derived from an EMBL/GenBank/DDBJ whole genome shotgun (WGS) entry which is preliminary data.</text>
</comment>